<keyword evidence="4 9" id="KW-0926">Vacuole</keyword>
<keyword evidence="3" id="KW-0410">Iron transport</keyword>
<keyword evidence="5 9" id="KW-0812">Transmembrane</keyword>
<evidence type="ECO:0000256" key="9">
    <source>
        <dbReference type="RuleBase" id="RU369115"/>
    </source>
</evidence>
<dbReference type="Pfam" id="PF01988">
    <property type="entry name" value="VIT1"/>
    <property type="match status" value="1"/>
</dbReference>
<keyword evidence="7 9" id="KW-0472">Membrane</keyword>
<evidence type="ECO:0000256" key="7">
    <source>
        <dbReference type="ARBA" id="ARBA00023136"/>
    </source>
</evidence>
<feature type="transmembrane region" description="Helical" evidence="9">
    <location>
        <begin position="51"/>
        <end position="69"/>
    </location>
</feature>
<keyword evidence="6 9" id="KW-1133">Transmembrane helix</keyword>
<keyword evidence="3" id="KW-0408">Iron</keyword>
<protein>
    <recommendedName>
        <fullName evidence="9">Vacuolar iron transporter</fullName>
    </recommendedName>
</protein>
<dbReference type="InterPro" id="IPR008217">
    <property type="entry name" value="Ccc1_fam"/>
</dbReference>
<comment type="function">
    <text evidence="9">Vacuolar Fe(2+) uptake transporter.</text>
</comment>
<dbReference type="GO" id="GO:0005384">
    <property type="term" value="F:manganese ion transmembrane transporter activity"/>
    <property type="evidence" value="ECO:0007669"/>
    <property type="project" value="InterPro"/>
</dbReference>
<evidence type="ECO:0000256" key="6">
    <source>
        <dbReference type="ARBA" id="ARBA00022989"/>
    </source>
</evidence>
<dbReference type="EMBL" id="LXQA010198228">
    <property type="protein sequence ID" value="MCI32730.1"/>
    <property type="molecule type" value="Genomic_DNA"/>
</dbReference>
<evidence type="ECO:0000256" key="5">
    <source>
        <dbReference type="ARBA" id="ARBA00022692"/>
    </source>
</evidence>
<dbReference type="GO" id="GO:0140315">
    <property type="term" value="F:iron ion sequestering activity"/>
    <property type="evidence" value="ECO:0007669"/>
    <property type="project" value="UniProtKB-UniRule"/>
</dbReference>
<proteinExistence type="inferred from homology"/>
<keyword evidence="11" id="KW-1185">Reference proteome</keyword>
<dbReference type="GO" id="GO:0005381">
    <property type="term" value="F:iron ion transmembrane transporter activity"/>
    <property type="evidence" value="ECO:0007669"/>
    <property type="project" value="UniProtKB-UniRule"/>
</dbReference>
<keyword evidence="9" id="KW-0813">Transport</keyword>
<name>A0A392RAB4_9FABA</name>
<organism evidence="10 11">
    <name type="scientific">Trifolium medium</name>
    <dbReference type="NCBI Taxonomy" id="97028"/>
    <lineage>
        <taxon>Eukaryota</taxon>
        <taxon>Viridiplantae</taxon>
        <taxon>Streptophyta</taxon>
        <taxon>Embryophyta</taxon>
        <taxon>Tracheophyta</taxon>
        <taxon>Spermatophyta</taxon>
        <taxon>Magnoliopsida</taxon>
        <taxon>eudicotyledons</taxon>
        <taxon>Gunneridae</taxon>
        <taxon>Pentapetalae</taxon>
        <taxon>rosids</taxon>
        <taxon>fabids</taxon>
        <taxon>Fabales</taxon>
        <taxon>Fabaceae</taxon>
        <taxon>Papilionoideae</taxon>
        <taxon>50 kb inversion clade</taxon>
        <taxon>NPAAA clade</taxon>
        <taxon>Hologalegina</taxon>
        <taxon>IRL clade</taxon>
        <taxon>Trifolieae</taxon>
        <taxon>Trifolium</taxon>
    </lineage>
</organism>
<dbReference type="GO" id="GO:0005774">
    <property type="term" value="C:vacuolar membrane"/>
    <property type="evidence" value="ECO:0007669"/>
    <property type="project" value="UniProtKB-SubCell"/>
</dbReference>
<feature type="transmembrane region" description="Helical" evidence="9">
    <location>
        <begin position="20"/>
        <end position="39"/>
    </location>
</feature>
<comment type="similarity">
    <text evidence="2 9">Belongs to the CCC1 family.</text>
</comment>
<keyword evidence="9" id="KW-0406">Ion transport</keyword>
<comment type="caution">
    <text evidence="9">Lacks conserved residue(s) required for the propagation of feature annotation.</text>
</comment>
<evidence type="ECO:0000256" key="8">
    <source>
        <dbReference type="ARBA" id="ARBA00044464"/>
    </source>
</evidence>
<accession>A0A392RAB4</accession>
<comment type="caution">
    <text evidence="10">The sequence shown here is derived from an EMBL/GenBank/DDBJ whole genome shotgun (WGS) entry which is preliminary data.</text>
</comment>
<evidence type="ECO:0000256" key="1">
    <source>
        <dbReference type="ARBA" id="ARBA00004128"/>
    </source>
</evidence>
<evidence type="ECO:0000256" key="3">
    <source>
        <dbReference type="ARBA" id="ARBA00022496"/>
    </source>
</evidence>
<evidence type="ECO:0000313" key="10">
    <source>
        <dbReference type="EMBL" id="MCI32730.1"/>
    </source>
</evidence>
<comment type="subcellular location">
    <subcellularLocation>
        <location evidence="1 9">Vacuole membrane</location>
        <topology evidence="1 9">Multi-pass membrane protein</topology>
    </subcellularLocation>
</comment>
<comment type="catalytic activity">
    <reaction evidence="8">
        <text>Fe(2+)(in) = Fe(2+)(out)</text>
        <dbReference type="Rhea" id="RHEA:28486"/>
        <dbReference type="ChEBI" id="CHEBI:29033"/>
    </reaction>
    <physiologicalReaction direction="left-to-right" evidence="8">
        <dbReference type="Rhea" id="RHEA:28487"/>
    </physiologicalReaction>
</comment>
<dbReference type="PANTHER" id="PTHR31851">
    <property type="entry name" value="FE(2+)/MN(2+) TRANSPORTER PCL1"/>
    <property type="match status" value="1"/>
</dbReference>
<evidence type="ECO:0000256" key="2">
    <source>
        <dbReference type="ARBA" id="ARBA00007049"/>
    </source>
</evidence>
<reference evidence="10 11" key="1">
    <citation type="journal article" date="2018" name="Front. Plant Sci.">
        <title>Red Clover (Trifolium pratense) and Zigzag Clover (T. medium) - A Picture of Genomic Similarities and Differences.</title>
        <authorList>
            <person name="Dluhosova J."/>
            <person name="Istvanek J."/>
            <person name="Nedelnik J."/>
            <person name="Repkova J."/>
        </authorList>
    </citation>
    <scope>NUCLEOTIDE SEQUENCE [LARGE SCALE GENOMIC DNA]</scope>
    <source>
        <strain evidence="11">cv. 10/8</strain>
        <tissue evidence="10">Leaf</tissue>
    </source>
</reference>
<feature type="non-terminal residue" evidence="10">
    <location>
        <position position="1"/>
    </location>
</feature>
<dbReference type="Proteomes" id="UP000265520">
    <property type="component" value="Unassembled WGS sequence"/>
</dbReference>
<dbReference type="AlphaFoldDB" id="A0A392RAB4"/>
<evidence type="ECO:0000256" key="4">
    <source>
        <dbReference type="ARBA" id="ARBA00022554"/>
    </source>
</evidence>
<sequence length="78" mass="8185">AVVPLLGAAFVKDYKVRLGVVFGVVSFALFVFGGLSGVIGKAPLVKPCLRVLIGGWLAMFLTFGLAKLVNHGVDLTHC</sequence>
<dbReference type="GO" id="GO:0030026">
    <property type="term" value="P:intracellular manganese ion homeostasis"/>
    <property type="evidence" value="ECO:0007669"/>
    <property type="project" value="InterPro"/>
</dbReference>
<evidence type="ECO:0000313" key="11">
    <source>
        <dbReference type="Proteomes" id="UP000265520"/>
    </source>
</evidence>